<proteinExistence type="predicted"/>
<evidence type="ECO:0000313" key="2">
    <source>
        <dbReference type="EMBL" id="JAT33839.1"/>
    </source>
</evidence>
<organism evidence="2">
    <name type="scientific">Graphocephala atropunctata</name>
    <dbReference type="NCBI Taxonomy" id="36148"/>
    <lineage>
        <taxon>Eukaryota</taxon>
        <taxon>Metazoa</taxon>
        <taxon>Ecdysozoa</taxon>
        <taxon>Arthropoda</taxon>
        <taxon>Hexapoda</taxon>
        <taxon>Insecta</taxon>
        <taxon>Pterygota</taxon>
        <taxon>Neoptera</taxon>
        <taxon>Paraneoptera</taxon>
        <taxon>Hemiptera</taxon>
        <taxon>Auchenorrhyncha</taxon>
        <taxon>Membracoidea</taxon>
        <taxon>Cicadellidae</taxon>
        <taxon>Cicadellinae</taxon>
        <taxon>Cicadellini</taxon>
        <taxon>Graphocephala</taxon>
    </lineage>
</organism>
<gene>
    <name evidence="2" type="ORF">g.55208</name>
</gene>
<dbReference type="Pfam" id="PF01443">
    <property type="entry name" value="Viral_helicase1"/>
    <property type="match status" value="1"/>
</dbReference>
<dbReference type="EMBL" id="GEBQ01006138">
    <property type="protein sequence ID" value="JAT33839.1"/>
    <property type="molecule type" value="Transcribed_RNA"/>
</dbReference>
<dbReference type="GO" id="GO:0005524">
    <property type="term" value="F:ATP binding"/>
    <property type="evidence" value="ECO:0007669"/>
    <property type="project" value="InterPro"/>
</dbReference>
<dbReference type="InterPro" id="IPR027351">
    <property type="entry name" value="(+)RNA_virus_helicase_core_dom"/>
</dbReference>
<protein>
    <recommendedName>
        <fullName evidence="1">(+)RNA virus helicase C-terminal domain-containing protein</fullName>
    </recommendedName>
</protein>
<feature type="non-terminal residue" evidence="2">
    <location>
        <position position="103"/>
    </location>
</feature>
<dbReference type="AlphaFoldDB" id="A0A1B6MD83"/>
<feature type="non-terminal residue" evidence="2">
    <location>
        <position position="1"/>
    </location>
</feature>
<feature type="domain" description="(+)RNA virus helicase C-terminal" evidence="1">
    <location>
        <begin position="5"/>
        <end position="90"/>
    </location>
</feature>
<accession>A0A1B6MD83</accession>
<dbReference type="InterPro" id="IPR027417">
    <property type="entry name" value="P-loop_NTPase"/>
</dbReference>
<sequence>IINKTQHLRMGGQYKRVIADEALMSHAGEILFACTLAGVTEAMLLGDKHQIPYINRTSHSIKYSNICEIRVSYPVTTGTTREVWHVRAAQGTPIGPPPVRELR</sequence>
<dbReference type="Gene3D" id="3.40.50.300">
    <property type="entry name" value="P-loop containing nucleotide triphosphate hydrolases"/>
    <property type="match status" value="1"/>
</dbReference>
<reference evidence="2" key="1">
    <citation type="submission" date="2015-11" db="EMBL/GenBank/DDBJ databases">
        <title>De novo transcriptome assembly of four potential Pierce s Disease insect vectors from Arizona vineyards.</title>
        <authorList>
            <person name="Tassone E.E."/>
        </authorList>
    </citation>
    <scope>NUCLEOTIDE SEQUENCE</scope>
</reference>
<evidence type="ECO:0000259" key="1">
    <source>
        <dbReference type="Pfam" id="PF01443"/>
    </source>
</evidence>
<name>A0A1B6MD83_9HEMI</name>